<keyword evidence="4" id="KW-0697">Rotamase</keyword>
<dbReference type="PANTHER" id="PTHR47245">
    <property type="entry name" value="PEPTIDYLPROLYL ISOMERASE"/>
    <property type="match status" value="1"/>
</dbReference>
<dbReference type="InterPro" id="IPR000297">
    <property type="entry name" value="PPIase_PpiC"/>
</dbReference>
<feature type="chain" id="PRO_5017561414" description="peptidylprolyl isomerase" evidence="6">
    <location>
        <begin position="27"/>
        <end position="358"/>
    </location>
</feature>
<evidence type="ECO:0000256" key="3">
    <source>
        <dbReference type="ARBA" id="ARBA00022729"/>
    </source>
</evidence>
<keyword evidence="3 6" id="KW-0732">Signal</keyword>
<evidence type="ECO:0000256" key="6">
    <source>
        <dbReference type="SAM" id="SignalP"/>
    </source>
</evidence>
<evidence type="ECO:0000256" key="2">
    <source>
        <dbReference type="ARBA" id="ARBA00013194"/>
    </source>
</evidence>
<organism evidence="8 9">
    <name type="scientific">Cohnella phaseoli</name>
    <dbReference type="NCBI Taxonomy" id="456490"/>
    <lineage>
        <taxon>Bacteria</taxon>
        <taxon>Bacillati</taxon>
        <taxon>Bacillota</taxon>
        <taxon>Bacilli</taxon>
        <taxon>Bacillales</taxon>
        <taxon>Paenibacillaceae</taxon>
        <taxon>Cohnella</taxon>
    </lineage>
</organism>
<dbReference type="Gene3D" id="3.10.50.40">
    <property type="match status" value="1"/>
</dbReference>
<dbReference type="EC" id="5.2.1.8" evidence="2"/>
<dbReference type="AlphaFoldDB" id="A0A3D9IJG0"/>
<dbReference type="InterPro" id="IPR046357">
    <property type="entry name" value="PPIase_dom_sf"/>
</dbReference>
<name>A0A3D9IJG0_9BACL</name>
<gene>
    <name evidence="8" type="ORF">DFP98_1288</name>
</gene>
<evidence type="ECO:0000313" key="8">
    <source>
        <dbReference type="EMBL" id="RED61900.1"/>
    </source>
</evidence>
<dbReference type="Proteomes" id="UP000256977">
    <property type="component" value="Unassembled WGS sequence"/>
</dbReference>
<dbReference type="EMBL" id="QRDZ01000028">
    <property type="protein sequence ID" value="RED61900.1"/>
    <property type="molecule type" value="Genomic_DNA"/>
</dbReference>
<accession>A0A3D9IJG0</accession>
<evidence type="ECO:0000256" key="4">
    <source>
        <dbReference type="ARBA" id="ARBA00023110"/>
    </source>
</evidence>
<dbReference type="PANTHER" id="PTHR47245:SF1">
    <property type="entry name" value="FOLDASE PROTEIN PRSA"/>
    <property type="match status" value="1"/>
</dbReference>
<evidence type="ECO:0000256" key="5">
    <source>
        <dbReference type="ARBA" id="ARBA00023235"/>
    </source>
</evidence>
<protein>
    <recommendedName>
        <fullName evidence="2">peptidylprolyl isomerase</fullName>
        <ecNumber evidence="2">5.2.1.8</ecNumber>
    </recommendedName>
</protein>
<feature type="signal peptide" evidence="6">
    <location>
        <begin position="1"/>
        <end position="26"/>
    </location>
</feature>
<evidence type="ECO:0000313" key="9">
    <source>
        <dbReference type="Proteomes" id="UP000256977"/>
    </source>
</evidence>
<dbReference type="Pfam" id="PF13145">
    <property type="entry name" value="Rotamase_2"/>
    <property type="match status" value="1"/>
</dbReference>
<proteinExistence type="predicted"/>
<keyword evidence="9" id="KW-1185">Reference proteome</keyword>
<evidence type="ECO:0000256" key="1">
    <source>
        <dbReference type="ARBA" id="ARBA00000971"/>
    </source>
</evidence>
<comment type="catalytic activity">
    <reaction evidence="1">
        <text>[protein]-peptidylproline (omega=180) = [protein]-peptidylproline (omega=0)</text>
        <dbReference type="Rhea" id="RHEA:16237"/>
        <dbReference type="Rhea" id="RHEA-COMP:10747"/>
        <dbReference type="Rhea" id="RHEA-COMP:10748"/>
        <dbReference type="ChEBI" id="CHEBI:83833"/>
        <dbReference type="ChEBI" id="CHEBI:83834"/>
        <dbReference type="EC" id="5.2.1.8"/>
    </reaction>
</comment>
<keyword evidence="5 8" id="KW-0413">Isomerase</keyword>
<dbReference type="RefSeq" id="WP_116063930.1">
    <property type="nucleotide sequence ID" value="NZ_QRDZ01000028.1"/>
</dbReference>
<comment type="caution">
    <text evidence="8">The sequence shown here is derived from an EMBL/GenBank/DDBJ whole genome shotgun (WGS) entry which is preliminary data.</text>
</comment>
<dbReference type="GO" id="GO:0003755">
    <property type="term" value="F:peptidyl-prolyl cis-trans isomerase activity"/>
    <property type="evidence" value="ECO:0007669"/>
    <property type="project" value="UniProtKB-KW"/>
</dbReference>
<reference evidence="8 9" key="1">
    <citation type="submission" date="2018-07" db="EMBL/GenBank/DDBJ databases">
        <title>Genomic Encyclopedia of Type Strains, Phase III (KMG-III): the genomes of soil and plant-associated and newly described type strains.</title>
        <authorList>
            <person name="Whitman W."/>
        </authorList>
    </citation>
    <scope>NUCLEOTIDE SEQUENCE [LARGE SCALE GENOMIC DNA]</scope>
    <source>
        <strain evidence="8 9">CECT 7287</strain>
    </source>
</reference>
<dbReference type="Gene3D" id="1.10.4030.10">
    <property type="entry name" value="Porin chaperone SurA, peptide-binding domain"/>
    <property type="match status" value="1"/>
</dbReference>
<feature type="domain" description="PpiC" evidence="7">
    <location>
        <begin position="182"/>
        <end position="321"/>
    </location>
</feature>
<sequence length="358" mass="40537">MLRRVIRRPLWGGIAVLIAASGIAMAAAHAWDRPSEEGKIVAWVDGAPVHRGEFERALRANKSRVVDEYYVKYGAEQTTEFWTTAYGGETPSEAIRRLALEDSVKLKVTQKIAQEQGILTDISYSGFLRELELENRRRQEAVAEGKVVYGPVRYSEEVYLEYAMSNAIREVKSRLLEREWKPDERVLRQFYEANKIELYAVREAVKFSQLSVAFLNANQETDETLKRQAQERMDEALALAVAGTDFAGIADRLGAEVRLEERSVNEGNIRMNLRSPVAQAASHLAPGEISGVIEENGRLYVLQRLVEQGKGSEFADFAEIKEQVLMDYANSRYADYVQNRVSAAEVIINEANDEILWR</sequence>
<evidence type="ECO:0000259" key="7">
    <source>
        <dbReference type="Pfam" id="PF13145"/>
    </source>
</evidence>
<dbReference type="InterPro" id="IPR050245">
    <property type="entry name" value="PrsA_foldase"/>
</dbReference>
<dbReference type="OrthoDB" id="4229635at2"/>